<dbReference type="InterPro" id="IPR054712">
    <property type="entry name" value="Cas3-like_dom"/>
</dbReference>
<comment type="caution">
    <text evidence="12">The sequence shown here is derived from an EMBL/GenBank/DDBJ whole genome shotgun (WGS) entry which is preliminary data.</text>
</comment>
<dbReference type="CDD" id="cd09641">
    <property type="entry name" value="Cas3''_I"/>
    <property type="match status" value="1"/>
</dbReference>
<dbReference type="SMART" id="SM00487">
    <property type="entry name" value="DEXDc"/>
    <property type="match status" value="1"/>
</dbReference>
<keyword evidence="6" id="KW-0378">Hydrolase</keyword>
<evidence type="ECO:0000256" key="4">
    <source>
        <dbReference type="ARBA" id="ARBA00022723"/>
    </source>
</evidence>
<keyword evidence="9" id="KW-0051">Antiviral defense</keyword>
<evidence type="ECO:0000256" key="9">
    <source>
        <dbReference type="ARBA" id="ARBA00023118"/>
    </source>
</evidence>
<dbReference type="InterPro" id="IPR006483">
    <property type="entry name" value="CRISPR-assoc_Cas3_HD"/>
</dbReference>
<dbReference type="GO" id="GO:0003676">
    <property type="term" value="F:nucleic acid binding"/>
    <property type="evidence" value="ECO:0007669"/>
    <property type="project" value="InterPro"/>
</dbReference>
<feature type="domain" description="Helicase ATP-binding" evidence="10">
    <location>
        <begin position="249"/>
        <end position="433"/>
    </location>
</feature>
<keyword evidence="4" id="KW-0479">Metal-binding</keyword>
<evidence type="ECO:0000256" key="1">
    <source>
        <dbReference type="ARBA" id="ARBA00006847"/>
    </source>
</evidence>
<dbReference type="InterPro" id="IPR006474">
    <property type="entry name" value="Helicase_Cas3_CRISPR-ass_core"/>
</dbReference>
<dbReference type="PANTHER" id="PTHR47959">
    <property type="entry name" value="ATP-DEPENDENT RNA HELICASE RHLE-RELATED"/>
    <property type="match status" value="1"/>
</dbReference>
<evidence type="ECO:0000256" key="3">
    <source>
        <dbReference type="ARBA" id="ARBA00022722"/>
    </source>
</evidence>
<name>A0A7V4U001_CALAY</name>
<evidence type="ECO:0000256" key="2">
    <source>
        <dbReference type="ARBA" id="ARBA00009046"/>
    </source>
</evidence>
<evidence type="ECO:0000256" key="8">
    <source>
        <dbReference type="ARBA" id="ARBA00022840"/>
    </source>
</evidence>
<keyword evidence="8" id="KW-0067">ATP-binding</keyword>
<reference evidence="12" key="1">
    <citation type="journal article" date="2020" name="mSystems">
        <title>Genome- and Community-Level Interaction Insights into Carbon Utilization and Element Cycling Functions of Hydrothermarchaeota in Hydrothermal Sediment.</title>
        <authorList>
            <person name="Zhou Z."/>
            <person name="Liu Y."/>
            <person name="Xu W."/>
            <person name="Pan J."/>
            <person name="Luo Z.H."/>
            <person name="Li M."/>
        </authorList>
    </citation>
    <scope>NUCLEOTIDE SEQUENCE [LARGE SCALE GENOMIC DNA]</scope>
    <source>
        <strain evidence="12">HyVt-577</strain>
    </source>
</reference>
<dbReference type="NCBIfam" id="TIGR01587">
    <property type="entry name" value="cas3_core"/>
    <property type="match status" value="1"/>
</dbReference>
<dbReference type="GO" id="GO:0003724">
    <property type="term" value="F:RNA helicase activity"/>
    <property type="evidence" value="ECO:0007669"/>
    <property type="project" value="TreeGrafter"/>
</dbReference>
<dbReference type="CDD" id="cd17930">
    <property type="entry name" value="DEXHc_cas3"/>
    <property type="match status" value="1"/>
</dbReference>
<dbReference type="GO" id="GO:0016787">
    <property type="term" value="F:hydrolase activity"/>
    <property type="evidence" value="ECO:0007669"/>
    <property type="project" value="UniProtKB-KW"/>
</dbReference>
<evidence type="ECO:0000256" key="7">
    <source>
        <dbReference type="ARBA" id="ARBA00022806"/>
    </source>
</evidence>
<gene>
    <name evidence="12" type="primary">cas3</name>
    <name evidence="12" type="ORF">ENK44_06650</name>
</gene>
<evidence type="ECO:0000259" key="11">
    <source>
        <dbReference type="PROSITE" id="PS51643"/>
    </source>
</evidence>
<keyword evidence="5" id="KW-0547">Nucleotide-binding</keyword>
<dbReference type="GO" id="GO:0004518">
    <property type="term" value="F:nuclease activity"/>
    <property type="evidence" value="ECO:0007669"/>
    <property type="project" value="UniProtKB-KW"/>
</dbReference>
<evidence type="ECO:0000259" key="10">
    <source>
        <dbReference type="PROSITE" id="PS51192"/>
    </source>
</evidence>
<dbReference type="Gene3D" id="3.40.50.300">
    <property type="entry name" value="P-loop containing nucleotide triphosphate hydrolases"/>
    <property type="match status" value="2"/>
</dbReference>
<dbReference type="EMBL" id="DRQG01000063">
    <property type="protein sequence ID" value="HGY55358.1"/>
    <property type="molecule type" value="Genomic_DNA"/>
</dbReference>
<dbReference type="Pfam" id="PF00270">
    <property type="entry name" value="DEAD"/>
    <property type="match status" value="1"/>
</dbReference>
<dbReference type="Pfam" id="PF22590">
    <property type="entry name" value="Cas3-like_C_2"/>
    <property type="match status" value="1"/>
</dbReference>
<evidence type="ECO:0000256" key="5">
    <source>
        <dbReference type="ARBA" id="ARBA00022741"/>
    </source>
</evidence>
<keyword evidence="3" id="KW-0540">Nuclease</keyword>
<evidence type="ECO:0000256" key="6">
    <source>
        <dbReference type="ARBA" id="ARBA00022801"/>
    </source>
</evidence>
<proteinExistence type="inferred from homology"/>
<dbReference type="PROSITE" id="PS51192">
    <property type="entry name" value="HELICASE_ATP_BIND_1"/>
    <property type="match status" value="1"/>
</dbReference>
<dbReference type="InterPro" id="IPR027417">
    <property type="entry name" value="P-loop_NTPase"/>
</dbReference>
<dbReference type="Gene3D" id="1.10.3210.30">
    <property type="match status" value="1"/>
</dbReference>
<keyword evidence="7" id="KW-0347">Helicase</keyword>
<dbReference type="PANTHER" id="PTHR47959:SF16">
    <property type="entry name" value="CRISPR-ASSOCIATED NUCLEASE_HELICASE CAS3-RELATED"/>
    <property type="match status" value="1"/>
</dbReference>
<dbReference type="NCBIfam" id="TIGR01596">
    <property type="entry name" value="cas3_HD"/>
    <property type="match status" value="1"/>
</dbReference>
<accession>A0A7V4U001</accession>
<dbReference type="Pfam" id="PF18019">
    <property type="entry name" value="Cas3_HD"/>
    <property type="match status" value="1"/>
</dbReference>
<dbReference type="SUPFAM" id="SSF52540">
    <property type="entry name" value="P-loop containing nucleoside triphosphate hydrolases"/>
    <property type="match status" value="1"/>
</dbReference>
<dbReference type="AlphaFoldDB" id="A0A7V4U001"/>
<dbReference type="Proteomes" id="UP000885779">
    <property type="component" value="Unassembled WGS sequence"/>
</dbReference>
<dbReference type="GO" id="GO:0005829">
    <property type="term" value="C:cytosol"/>
    <property type="evidence" value="ECO:0007669"/>
    <property type="project" value="TreeGrafter"/>
</dbReference>
<protein>
    <submittedName>
        <fullName evidence="12">CRISPR-associated helicase Cas3</fullName>
    </submittedName>
</protein>
<dbReference type="InterPro" id="IPR011545">
    <property type="entry name" value="DEAD/DEAH_box_helicase_dom"/>
</dbReference>
<dbReference type="PROSITE" id="PS51643">
    <property type="entry name" value="HD_CAS3"/>
    <property type="match status" value="1"/>
</dbReference>
<evidence type="ECO:0000313" key="12">
    <source>
        <dbReference type="EMBL" id="HGY55358.1"/>
    </source>
</evidence>
<comment type="similarity">
    <text evidence="2">In the central section; belongs to the CRISPR-associated helicase Cas3 family.</text>
</comment>
<dbReference type="InterPro" id="IPR014001">
    <property type="entry name" value="Helicase_ATP-bd"/>
</dbReference>
<dbReference type="GO" id="GO:0051607">
    <property type="term" value="P:defense response to virus"/>
    <property type="evidence" value="ECO:0007669"/>
    <property type="project" value="UniProtKB-KW"/>
</dbReference>
<dbReference type="GO" id="GO:0046872">
    <property type="term" value="F:metal ion binding"/>
    <property type="evidence" value="ECO:0007669"/>
    <property type="project" value="UniProtKB-KW"/>
</dbReference>
<organism evidence="12">
    <name type="scientific">Caldithrix abyssi</name>
    <dbReference type="NCBI Taxonomy" id="187145"/>
    <lineage>
        <taxon>Bacteria</taxon>
        <taxon>Pseudomonadati</taxon>
        <taxon>Calditrichota</taxon>
        <taxon>Calditrichia</taxon>
        <taxon>Calditrichales</taxon>
        <taxon>Calditrichaceae</taxon>
        <taxon>Caldithrix</taxon>
    </lineage>
</organism>
<feature type="domain" description="HD Cas3-type" evidence="11">
    <location>
        <begin position="17"/>
        <end position="194"/>
    </location>
</feature>
<comment type="similarity">
    <text evidence="1">In the N-terminal section; belongs to the CRISPR-associated nuclease Cas3-HD family.</text>
</comment>
<dbReference type="GO" id="GO:0005524">
    <property type="term" value="F:ATP binding"/>
    <property type="evidence" value="ECO:0007669"/>
    <property type="project" value="UniProtKB-KW"/>
</dbReference>
<sequence length="755" mass="85378">MPLNEIIAHARMLSDGTFDKPHLLSDHLSGTASIAEKFSRVFGLQKLGRTLGLTHDLGKASPAFQRRIRLASGFDTEAHLEGKSPGHVDHSTAGAQFLLQHYGPQAGLILAYIVAGHHAGLPDGKGEGDAVLARRLEKTVADYNLILEWLVKQLPPLSPVDFITEKSKKKQLDPFKIQFLIRMLFSVLTDADFLDTEQYMEPLKNRQRKQPITLEKVTGQFDKFLETLKKKEQTKINKDRNRILELCLKAAEQTPGIFSLTVPTGGGKTIASMAFALRHALKHGLRRVIYIIPYTSIITQNAQVFRDIFAPLGRNIVLEHHSNLEPHTENETPFNRLAAENWDAPIIVTTNVRFFESFYANRSSACRRLHNVADSVLIFDEAQMLPPEMMNPSLKVVETLTEEYGCSTVICTATQPALIKSNFLREGLSEVREIIPDPQKLYRDFKRVIVKSLAGKSDIPGLAGKIAEYERVLTIVNTRKEARLLYQELTHRVQADQCFHLSTMMCPKHRGDILRTVRQQLKENLPCRVVSTQLIEAGVDVDFPVVFRAVAGIDSIAQAAGRCNREGKMKTGTLFVFETDTPPPPGHLRHSAESGLYAMKVFPEDVLSLQAVDFYFKDFYNKQYHAHQMDKKHILKACRSTPDAIPFRRISRDFSLINDKTISIIVPYEDGGRETIEKLRNCYQGIVPRDLRRETQRYLVNIREHVFASLYKAGVIEDIFQDGQYLVLINPDIYDSKVGLNPDQPEFLQSESLII</sequence>
<dbReference type="InterPro" id="IPR050079">
    <property type="entry name" value="DEAD_box_RNA_helicase"/>
</dbReference>
<dbReference type="InterPro" id="IPR038257">
    <property type="entry name" value="CRISPR-assoc_Cas3_HD_sf"/>
</dbReference>